<evidence type="ECO:0000313" key="1">
    <source>
        <dbReference type="EMBL" id="GKV12885.1"/>
    </source>
</evidence>
<dbReference type="EMBL" id="BPVZ01000037">
    <property type="protein sequence ID" value="GKV12885.1"/>
    <property type="molecule type" value="Genomic_DNA"/>
</dbReference>
<evidence type="ECO:0000313" key="2">
    <source>
        <dbReference type="Proteomes" id="UP001054252"/>
    </source>
</evidence>
<proteinExistence type="predicted"/>
<name>A0AAV5JQ34_9ROSI</name>
<keyword evidence="2" id="KW-1185">Reference proteome</keyword>
<organism evidence="1 2">
    <name type="scientific">Rubroshorea leprosula</name>
    <dbReference type="NCBI Taxonomy" id="152421"/>
    <lineage>
        <taxon>Eukaryota</taxon>
        <taxon>Viridiplantae</taxon>
        <taxon>Streptophyta</taxon>
        <taxon>Embryophyta</taxon>
        <taxon>Tracheophyta</taxon>
        <taxon>Spermatophyta</taxon>
        <taxon>Magnoliopsida</taxon>
        <taxon>eudicotyledons</taxon>
        <taxon>Gunneridae</taxon>
        <taxon>Pentapetalae</taxon>
        <taxon>rosids</taxon>
        <taxon>malvids</taxon>
        <taxon>Malvales</taxon>
        <taxon>Dipterocarpaceae</taxon>
        <taxon>Rubroshorea</taxon>
    </lineage>
</organism>
<sequence length="218" mass="24415">MAFWQLGSFKARLLVIAFGDKLRLRALNTTISTPLQSKNPLTTYHILSWRRRHKIPSTLRNKGSEFIGHGFSLIGILQSLRYTCRFYGSDRWGFGCEKEVLRFEDHVLRTSDHGMDALERHKGYGGSRGSGITEGEEGEEEMVRSDEFERGCWTIGCNGLAAYEEGGVANWAAEKEQGIGVVGGRDDWVAIRVGDDECGKWITLGGSHTIVSKSWRKA</sequence>
<reference evidence="1 2" key="1">
    <citation type="journal article" date="2021" name="Commun. Biol.">
        <title>The genome of Shorea leprosula (Dipterocarpaceae) highlights the ecological relevance of drought in aseasonal tropical rainforests.</title>
        <authorList>
            <person name="Ng K.K.S."/>
            <person name="Kobayashi M.J."/>
            <person name="Fawcett J.A."/>
            <person name="Hatakeyama M."/>
            <person name="Paape T."/>
            <person name="Ng C.H."/>
            <person name="Ang C.C."/>
            <person name="Tnah L.H."/>
            <person name="Lee C.T."/>
            <person name="Nishiyama T."/>
            <person name="Sese J."/>
            <person name="O'Brien M.J."/>
            <person name="Copetti D."/>
            <person name="Mohd Noor M.I."/>
            <person name="Ong R.C."/>
            <person name="Putra M."/>
            <person name="Sireger I.Z."/>
            <person name="Indrioko S."/>
            <person name="Kosugi Y."/>
            <person name="Izuno A."/>
            <person name="Isagi Y."/>
            <person name="Lee S.L."/>
            <person name="Shimizu K.K."/>
        </authorList>
    </citation>
    <scope>NUCLEOTIDE SEQUENCE [LARGE SCALE GENOMIC DNA]</scope>
    <source>
        <strain evidence="1">214</strain>
    </source>
</reference>
<comment type="caution">
    <text evidence="1">The sequence shown here is derived from an EMBL/GenBank/DDBJ whole genome shotgun (WGS) entry which is preliminary data.</text>
</comment>
<accession>A0AAV5JQ34</accession>
<protein>
    <submittedName>
        <fullName evidence="1">Uncharacterized protein</fullName>
    </submittedName>
</protein>
<dbReference type="AlphaFoldDB" id="A0AAV5JQ34"/>
<dbReference type="Proteomes" id="UP001054252">
    <property type="component" value="Unassembled WGS sequence"/>
</dbReference>
<gene>
    <name evidence="1" type="ORF">SLEP1_g23972</name>
</gene>